<sequence length="331" mass="36988">MDIPWMQLTGVKNVLLTGNGHNDISQSEQEDLLSRNLTSLNLSRDPVAGDGDCAFASIIKQLRKSNELQTETTLKKYLTDLGLGGSFDEDVHFLRQIFVNAVQSSEDYQQMLGVDQQEMNYETERFRDEGTYCGEMGDLIMKVCSDVLKIPILVVTNLPGLPYIPFVPEQQIVTEMLCMSFNAYGPGHYDATSLLNNDEENANEAASNGQRKTCSCGRNKKGQSVSSCIPFDTDTDAARAGRKCPCVMEGLSCCNSCRCRGCQNKDEISTDTEKAQMSCRCGESAEYKESKEYIACNNTTRKTKCPCFKNKKPCGEHCYCKNCKKCVWRMH</sequence>
<dbReference type="InParanoid" id="A0A6P8HWF1"/>
<dbReference type="OrthoDB" id="5981390at2759"/>
<name>A0A6P8HWF1_ACTTE</name>
<dbReference type="RefSeq" id="XP_031559681.1">
    <property type="nucleotide sequence ID" value="XM_031703821.1"/>
</dbReference>
<accession>A0A6P8HWF1</accession>
<gene>
    <name evidence="2" type="primary">LOC116295864</name>
</gene>
<proteinExistence type="predicted"/>
<evidence type="ECO:0000313" key="1">
    <source>
        <dbReference type="Proteomes" id="UP000515163"/>
    </source>
</evidence>
<dbReference type="Gene3D" id="3.90.70.80">
    <property type="match status" value="1"/>
</dbReference>
<keyword evidence="1" id="KW-1185">Reference proteome</keyword>
<dbReference type="SUPFAM" id="SSF54001">
    <property type="entry name" value="Cysteine proteinases"/>
    <property type="match status" value="1"/>
</dbReference>
<organism evidence="1 2">
    <name type="scientific">Actinia tenebrosa</name>
    <name type="common">Australian red waratah sea anemone</name>
    <dbReference type="NCBI Taxonomy" id="6105"/>
    <lineage>
        <taxon>Eukaryota</taxon>
        <taxon>Metazoa</taxon>
        <taxon>Cnidaria</taxon>
        <taxon>Anthozoa</taxon>
        <taxon>Hexacorallia</taxon>
        <taxon>Actiniaria</taxon>
        <taxon>Actiniidae</taxon>
        <taxon>Actinia</taxon>
    </lineage>
</organism>
<dbReference type="InterPro" id="IPR038765">
    <property type="entry name" value="Papain-like_cys_pep_sf"/>
</dbReference>
<dbReference type="GeneID" id="116295864"/>
<dbReference type="KEGG" id="aten:116295864"/>
<dbReference type="AlphaFoldDB" id="A0A6P8HWF1"/>
<reference evidence="2" key="1">
    <citation type="submission" date="2025-08" db="UniProtKB">
        <authorList>
            <consortium name="RefSeq"/>
        </authorList>
    </citation>
    <scope>IDENTIFICATION</scope>
    <source>
        <tissue evidence="2">Tentacle</tissue>
    </source>
</reference>
<dbReference type="CDD" id="cd22744">
    <property type="entry name" value="OTU"/>
    <property type="match status" value="1"/>
</dbReference>
<evidence type="ECO:0000313" key="2">
    <source>
        <dbReference type="RefSeq" id="XP_031559681.1"/>
    </source>
</evidence>
<protein>
    <submittedName>
        <fullName evidence="2">Uncharacterized protein LOC116295864</fullName>
    </submittedName>
</protein>
<dbReference type="Proteomes" id="UP000515163">
    <property type="component" value="Unplaced"/>
</dbReference>